<evidence type="ECO:0000259" key="2">
    <source>
        <dbReference type="Pfam" id="PF00156"/>
    </source>
</evidence>
<dbReference type="PANTHER" id="PTHR47505">
    <property type="entry name" value="DNA UTILIZATION PROTEIN YHGH"/>
    <property type="match status" value="1"/>
</dbReference>
<dbReference type="InterPro" id="IPR000836">
    <property type="entry name" value="PRTase_dom"/>
</dbReference>
<gene>
    <name evidence="3" type="ORF">A2228_02725</name>
</gene>
<dbReference type="EMBL" id="MFAK01000036">
    <property type="protein sequence ID" value="OGD74402.1"/>
    <property type="molecule type" value="Genomic_DNA"/>
</dbReference>
<dbReference type="CDD" id="cd06223">
    <property type="entry name" value="PRTases_typeI"/>
    <property type="match status" value="1"/>
</dbReference>
<dbReference type="PANTHER" id="PTHR47505:SF1">
    <property type="entry name" value="DNA UTILIZATION PROTEIN YHGH"/>
    <property type="match status" value="1"/>
</dbReference>
<feature type="domain" description="Phosphoribosyltransferase" evidence="2">
    <location>
        <begin position="170"/>
        <end position="214"/>
    </location>
</feature>
<comment type="similarity">
    <text evidence="1">Belongs to the ComF/GntX family.</text>
</comment>
<dbReference type="InterPro" id="IPR029057">
    <property type="entry name" value="PRTase-like"/>
</dbReference>
<evidence type="ECO:0000313" key="4">
    <source>
        <dbReference type="Proteomes" id="UP000176191"/>
    </source>
</evidence>
<dbReference type="AlphaFoldDB" id="A0A1F5F446"/>
<reference evidence="3 4" key="1">
    <citation type="journal article" date="2016" name="Nat. Commun.">
        <title>Thousands of microbial genomes shed light on interconnected biogeochemical processes in an aquifer system.</title>
        <authorList>
            <person name="Anantharaman K."/>
            <person name="Brown C.T."/>
            <person name="Hug L.A."/>
            <person name="Sharon I."/>
            <person name="Castelle C.J."/>
            <person name="Probst A.J."/>
            <person name="Thomas B.C."/>
            <person name="Singh A."/>
            <person name="Wilkins M.J."/>
            <person name="Karaoz U."/>
            <person name="Brodie E.L."/>
            <person name="Williams K.H."/>
            <person name="Hubbard S.S."/>
            <person name="Banfield J.F."/>
        </authorList>
    </citation>
    <scope>NUCLEOTIDE SEQUENCE [LARGE SCALE GENOMIC DNA]</scope>
</reference>
<comment type="caution">
    <text evidence="3">The sequence shown here is derived from an EMBL/GenBank/DDBJ whole genome shotgun (WGS) entry which is preliminary data.</text>
</comment>
<dbReference type="Pfam" id="PF00156">
    <property type="entry name" value="Pribosyltran"/>
    <property type="match status" value="1"/>
</dbReference>
<dbReference type="SUPFAM" id="SSF53271">
    <property type="entry name" value="PRTase-like"/>
    <property type="match status" value="1"/>
</dbReference>
<evidence type="ECO:0000256" key="1">
    <source>
        <dbReference type="ARBA" id="ARBA00008007"/>
    </source>
</evidence>
<sequence length="221" mass="25867">MEWIELIFPKACEGCGERGEYICSKCQKKLVYPEGICPMCCRPSLGGWTHPRCRKKRGMDRLGVGLPYRGIVQQGLKKVKYKSQWDRIEFLFRLGKEKFDEQMLREGSKDLVVTSVPMWKEKEKERGFNQAEVLAKLVAKQYNLEYVRMLERVRVTKPMYGLKREEREKNVAEAFRRKVERVNKRVILVDDVWTTGATMRECAKILKDQGAKEVWGLAIAR</sequence>
<evidence type="ECO:0000313" key="3">
    <source>
        <dbReference type="EMBL" id="OGD74402.1"/>
    </source>
</evidence>
<dbReference type="Proteomes" id="UP000176191">
    <property type="component" value="Unassembled WGS sequence"/>
</dbReference>
<accession>A0A1F5F446</accession>
<name>A0A1F5F446_9BACT</name>
<dbReference type="InterPro" id="IPR051910">
    <property type="entry name" value="ComF/GntX_DNA_util-trans"/>
</dbReference>
<proteinExistence type="inferred from homology"/>
<dbReference type="Gene3D" id="3.40.50.2020">
    <property type="match status" value="1"/>
</dbReference>
<organism evidence="3 4">
    <name type="scientific">Candidatus Collierbacteria bacterium RIFOXYA2_FULL_46_10</name>
    <dbReference type="NCBI Taxonomy" id="1817726"/>
    <lineage>
        <taxon>Bacteria</taxon>
        <taxon>Candidatus Collieribacteriota</taxon>
    </lineage>
</organism>
<protein>
    <recommendedName>
        <fullName evidence="2">Phosphoribosyltransferase domain-containing protein</fullName>
    </recommendedName>
</protein>